<dbReference type="InterPro" id="IPR023214">
    <property type="entry name" value="HAD_sf"/>
</dbReference>
<accession>A0A344PM09</accession>
<dbReference type="SFLD" id="SFLDS00003">
    <property type="entry name" value="Haloacid_Dehalogenase"/>
    <property type="match status" value="1"/>
</dbReference>
<dbReference type="SFLD" id="SFLDG01129">
    <property type="entry name" value="C1.5:_HAD__Beta-PGM__Phosphata"/>
    <property type="match status" value="1"/>
</dbReference>
<dbReference type="OrthoDB" id="9782449at2"/>
<dbReference type="Pfam" id="PF00702">
    <property type="entry name" value="Hydrolase"/>
    <property type="match status" value="1"/>
</dbReference>
<gene>
    <name evidence="1" type="ORF">DRW48_12625</name>
</gene>
<reference evidence="2" key="1">
    <citation type="submission" date="2018-07" db="EMBL/GenBank/DDBJ databases">
        <title>Genome sequencing of Paracoccus sp. SC2-6.</title>
        <authorList>
            <person name="Heo J."/>
            <person name="Kim S.-J."/>
            <person name="Kwon S.-W."/>
        </authorList>
    </citation>
    <scope>NUCLEOTIDE SEQUENCE [LARGE SCALE GENOMIC DNA]</scope>
    <source>
        <strain evidence="2">SC2-6</strain>
    </source>
</reference>
<evidence type="ECO:0000313" key="2">
    <source>
        <dbReference type="Proteomes" id="UP000252023"/>
    </source>
</evidence>
<dbReference type="InterPro" id="IPR044999">
    <property type="entry name" value="CbbY-like"/>
</dbReference>
<dbReference type="Gene3D" id="3.40.50.1000">
    <property type="entry name" value="HAD superfamily/HAD-like"/>
    <property type="match status" value="1"/>
</dbReference>
<dbReference type="PANTHER" id="PTHR42896">
    <property type="entry name" value="XYLULOSE-1,5-BISPHOSPHATE (XUBP) PHOSPHATASE"/>
    <property type="match status" value="1"/>
</dbReference>
<organism evidence="1 2">
    <name type="scientific">Paracoccus suum</name>
    <dbReference type="NCBI Taxonomy" id="2259340"/>
    <lineage>
        <taxon>Bacteria</taxon>
        <taxon>Pseudomonadati</taxon>
        <taxon>Pseudomonadota</taxon>
        <taxon>Alphaproteobacteria</taxon>
        <taxon>Rhodobacterales</taxon>
        <taxon>Paracoccaceae</taxon>
        <taxon>Paracoccus</taxon>
    </lineage>
</organism>
<dbReference type="EMBL" id="CP030918">
    <property type="protein sequence ID" value="AXC50414.1"/>
    <property type="molecule type" value="Genomic_DNA"/>
</dbReference>
<dbReference type="RefSeq" id="WP_114076731.1">
    <property type="nucleotide sequence ID" value="NZ_CP030918.1"/>
</dbReference>
<dbReference type="GO" id="GO:0016787">
    <property type="term" value="F:hydrolase activity"/>
    <property type="evidence" value="ECO:0007669"/>
    <property type="project" value="UniProtKB-KW"/>
</dbReference>
<dbReference type="InterPro" id="IPR036412">
    <property type="entry name" value="HAD-like_sf"/>
</dbReference>
<dbReference type="Gene3D" id="1.10.150.240">
    <property type="entry name" value="Putative phosphatase, domain 2"/>
    <property type="match status" value="1"/>
</dbReference>
<dbReference type="InterPro" id="IPR023198">
    <property type="entry name" value="PGP-like_dom2"/>
</dbReference>
<dbReference type="SUPFAM" id="SSF56784">
    <property type="entry name" value="HAD-like"/>
    <property type="match status" value="1"/>
</dbReference>
<dbReference type="KEGG" id="pars:DRW48_12625"/>
<protein>
    <submittedName>
        <fullName evidence="1">HAD family hydrolase</fullName>
    </submittedName>
</protein>
<keyword evidence="1" id="KW-0378">Hydrolase</keyword>
<dbReference type="InterPro" id="IPR006439">
    <property type="entry name" value="HAD-SF_hydro_IA"/>
</dbReference>
<dbReference type="PRINTS" id="PR00413">
    <property type="entry name" value="HADHALOGNASE"/>
</dbReference>
<keyword evidence="2" id="KW-1185">Reference proteome</keyword>
<evidence type="ECO:0000313" key="1">
    <source>
        <dbReference type="EMBL" id="AXC50414.1"/>
    </source>
</evidence>
<dbReference type="AlphaFoldDB" id="A0A344PM09"/>
<name>A0A344PM09_9RHOB</name>
<sequence>MPEALIFDVDGTLAETEETHRAAFNEAFAAAGLDWHWDVARYQSLLETAGGKERIARYVAEEGLPAPDIAALHRDKTHRYAMMIAAGHIAPRPGITRLVAEARRAGWRLGIATTTSRPNIDALSLALFQRPADEVFDAIAAGDEVPAKKPAPDVYQLALQRLGVATQDAAAVEDSFAGLCAARAAGLACVVAPGRYTTYQDLSGADLLLEDLGDLRIADIATLIRVQA</sequence>
<proteinExistence type="predicted"/>
<dbReference type="Proteomes" id="UP000252023">
    <property type="component" value="Chromosome"/>
</dbReference>
<dbReference type="NCBIfam" id="TIGR01509">
    <property type="entry name" value="HAD-SF-IA-v3"/>
    <property type="match status" value="1"/>
</dbReference>
<dbReference type="PANTHER" id="PTHR42896:SF2">
    <property type="entry name" value="CBBY-LIKE PROTEIN"/>
    <property type="match status" value="1"/>
</dbReference>